<dbReference type="GO" id="GO:0016651">
    <property type="term" value="F:oxidoreductase activity, acting on NAD(P)H"/>
    <property type="evidence" value="ECO:0007669"/>
    <property type="project" value="InterPro"/>
</dbReference>
<evidence type="ECO:0000256" key="2">
    <source>
        <dbReference type="ARBA" id="ARBA00005404"/>
    </source>
</evidence>
<dbReference type="InterPro" id="IPR036010">
    <property type="entry name" value="2Fe-2S_ferredoxin-like_sf"/>
</dbReference>
<feature type="domain" description="4Fe-4S Mo/W bis-MGD-type" evidence="15">
    <location>
        <begin position="215"/>
        <end position="271"/>
    </location>
</feature>
<dbReference type="GO" id="GO:0051539">
    <property type="term" value="F:4 iron, 4 sulfur cluster binding"/>
    <property type="evidence" value="ECO:0007669"/>
    <property type="project" value="UniProtKB-KW"/>
</dbReference>
<dbReference type="InterPro" id="IPR050123">
    <property type="entry name" value="Prok_molybdopt-oxidoreductase"/>
</dbReference>
<dbReference type="STRING" id="1286106.MPL1_06275"/>
<dbReference type="InterPro" id="IPR006656">
    <property type="entry name" value="Mopterin_OxRdtase"/>
</dbReference>
<dbReference type="Pfam" id="PF00384">
    <property type="entry name" value="Molybdopterin"/>
    <property type="match status" value="1"/>
</dbReference>
<dbReference type="PROSITE" id="PS51085">
    <property type="entry name" value="2FE2S_FER_2"/>
    <property type="match status" value="1"/>
</dbReference>
<keyword evidence="9 13" id="KW-0411">Iron-sulfur</keyword>
<dbReference type="Pfam" id="PF10588">
    <property type="entry name" value="NADH-G_4Fe-4S_3"/>
    <property type="match status" value="1"/>
</dbReference>
<evidence type="ECO:0000256" key="12">
    <source>
        <dbReference type="ARBA" id="ARBA00047712"/>
    </source>
</evidence>
<comment type="subunit">
    <text evidence="11">Composed of 13 different subunits. Subunits NuoCD, E, F, and G constitute the peripheral sector of the complex.</text>
</comment>
<dbReference type="PROSITE" id="PS51839">
    <property type="entry name" value="4FE4S_HC3"/>
    <property type="match status" value="1"/>
</dbReference>
<keyword evidence="3 13" id="KW-0004">4Fe-4S</keyword>
<dbReference type="SUPFAM" id="SSF53706">
    <property type="entry name" value="Formate dehydrogenase/DMSO reductase, domains 1-3"/>
    <property type="match status" value="1"/>
</dbReference>
<evidence type="ECO:0000256" key="4">
    <source>
        <dbReference type="ARBA" id="ARBA00022714"/>
    </source>
</evidence>
<organism evidence="17 18">
    <name type="scientific">Methylophaga lonarensis MPL</name>
    <dbReference type="NCBI Taxonomy" id="1286106"/>
    <lineage>
        <taxon>Bacteria</taxon>
        <taxon>Pseudomonadati</taxon>
        <taxon>Pseudomonadota</taxon>
        <taxon>Gammaproteobacteria</taxon>
        <taxon>Thiotrichales</taxon>
        <taxon>Piscirickettsiaceae</taxon>
        <taxon>Methylophaga</taxon>
    </lineage>
</organism>
<dbReference type="GO" id="GO:0042773">
    <property type="term" value="P:ATP synthesis coupled electron transport"/>
    <property type="evidence" value="ECO:0007669"/>
    <property type="project" value="InterPro"/>
</dbReference>
<dbReference type="EMBL" id="APHR01000031">
    <property type="protein sequence ID" value="EMR13186.1"/>
    <property type="molecule type" value="Genomic_DNA"/>
</dbReference>
<dbReference type="PROSITE" id="PS00643">
    <property type="entry name" value="COMPLEX1_75K_3"/>
    <property type="match status" value="1"/>
</dbReference>
<dbReference type="GO" id="GO:0016020">
    <property type="term" value="C:membrane"/>
    <property type="evidence" value="ECO:0007669"/>
    <property type="project" value="InterPro"/>
</dbReference>
<dbReference type="InterPro" id="IPR009010">
    <property type="entry name" value="Asp_de-COase-like_dom_sf"/>
</dbReference>
<reference evidence="17 18" key="1">
    <citation type="journal article" date="2013" name="Genome Announc.">
        <title>Draft Genome Sequence of Methylophaga lonarensis MPLT, a Haloalkaliphilic (Non-Methane-Utilizing) Methylotroph.</title>
        <authorList>
            <person name="Shetty S.A."/>
            <person name="Marathe N.P."/>
            <person name="Munot H."/>
            <person name="Antony C.P."/>
            <person name="Dhotre D.P."/>
            <person name="Murrell J.C."/>
            <person name="Shouche Y.S."/>
        </authorList>
    </citation>
    <scope>NUCLEOTIDE SEQUENCE [LARGE SCALE GENOMIC DNA]</scope>
    <source>
        <strain evidence="17 18">MPL</strain>
    </source>
</reference>
<keyword evidence="18" id="KW-1185">Reference proteome</keyword>
<feature type="domain" description="4Fe-4S His(Cys)3-ligated-type" evidence="16">
    <location>
        <begin position="78"/>
        <end position="117"/>
    </location>
</feature>
<dbReference type="InterPro" id="IPR001041">
    <property type="entry name" value="2Fe-2S_ferredoxin-type"/>
</dbReference>
<dbReference type="Gene3D" id="3.10.20.740">
    <property type="match status" value="1"/>
</dbReference>
<gene>
    <name evidence="17" type="ORF">MPL1_06275</name>
</gene>
<dbReference type="InterPro" id="IPR000283">
    <property type="entry name" value="NADH_UbQ_OxRdtase_75kDa_su_CS"/>
</dbReference>
<feature type="domain" description="2Fe-2S ferredoxin-type" evidence="14">
    <location>
        <begin position="1"/>
        <end position="78"/>
    </location>
</feature>
<dbReference type="PATRIC" id="fig|1286106.3.peg.1263"/>
<keyword evidence="5 13" id="KW-0874">Quinone</keyword>
<dbReference type="GO" id="GO:0008137">
    <property type="term" value="F:NADH dehydrogenase (ubiquinone) activity"/>
    <property type="evidence" value="ECO:0007669"/>
    <property type="project" value="UniProtKB-UniRule"/>
</dbReference>
<evidence type="ECO:0000259" key="14">
    <source>
        <dbReference type="PROSITE" id="PS51085"/>
    </source>
</evidence>
<accession>M7P120</accession>
<sequence length="785" mass="87014">MVNIEIDGIPLSVDSSKMIIQAADEAGVDIPRFCYHKKLSVAANCRMCLVEVDGSRKALPACATLVSEGMQIRTQSKIARDAQRAVMEFLLINHPLDCPICDQGGECELQDMSMGYGAGVSRFSERKRVVPDKNIGPLIQTDMTRCIHCTRCVRFGQEIAGIKELGATGRGEHMEIGTYVEHSLVSELSGNIIDLCPVGALTSKPFRYKARAWEMTAHPSVAPHDAVGSNIEVHVRRNEVMRVVPRDNEDLNESWISDRDRFSYLGLNHPERCLKPLIKIQGQWQETDWQTALEYAVEGLKSVKAKNGADQIAGLISPTATTEEAYLFQKWLRGLGTDNIDHRLRQQDFADDACDYSLQDWDLSALSRSDAIVMLGCSVRSEQPIIAHRIRQANLRGAAVFDINFVRHELFMPDVHQHAVSPKAMMQMLSGIVKSLLPLAKDIDTSDWLPLLPDRSPTAAEQNVAMQLSNADESVILLGELLEQHPQGAKFRKLVSLICRLTGAKLVWLPTANSVGHWQAGAIPRPKASEAVPLNALSMWQQSCRAYVLFNVEPELDCINPSLAMSSLQHASFVVQINNFVTEQMQSYADVILPLAAFTETSGTFISINKEWQTFTGAVAAKGDSRPGWKILRVLGNLSRLSDFEYVSSEEVLSTLKTELRIQPHGEQQTYLPEDLLLDKGLTYISEVPSYRCDPLVRRSIALQQTPEMQDLTTVKIHPELAEKLSLQDGQQVLLSQNDQQHALELRLDETIAHDCVYLPATTSVSARLGAGMTGVEIKSAGSLT</sequence>
<keyword evidence="6 13" id="KW-0479">Metal-binding</keyword>
<comment type="catalytic activity">
    <reaction evidence="12 13">
        <text>a quinone + NADH + 5 H(+)(in) = a quinol + NAD(+) + 4 H(+)(out)</text>
        <dbReference type="Rhea" id="RHEA:57888"/>
        <dbReference type="ChEBI" id="CHEBI:15378"/>
        <dbReference type="ChEBI" id="CHEBI:24646"/>
        <dbReference type="ChEBI" id="CHEBI:57540"/>
        <dbReference type="ChEBI" id="CHEBI:57945"/>
        <dbReference type="ChEBI" id="CHEBI:132124"/>
    </reaction>
</comment>
<evidence type="ECO:0000256" key="3">
    <source>
        <dbReference type="ARBA" id="ARBA00022485"/>
    </source>
</evidence>
<evidence type="ECO:0000256" key="5">
    <source>
        <dbReference type="ARBA" id="ARBA00022719"/>
    </source>
</evidence>
<dbReference type="Gene3D" id="3.40.228.10">
    <property type="entry name" value="Dimethylsulfoxide Reductase, domain 2"/>
    <property type="match status" value="1"/>
</dbReference>
<comment type="caution">
    <text evidence="17">The sequence shown here is derived from an EMBL/GenBank/DDBJ whole genome shotgun (WGS) entry which is preliminary data.</text>
</comment>
<comment type="cofactor">
    <cofactor evidence="13">
        <name>[2Fe-2S] cluster</name>
        <dbReference type="ChEBI" id="CHEBI:190135"/>
    </cofactor>
    <text evidence="13">Binds 1 [2Fe-2S] cluster per subunit.</text>
</comment>
<keyword evidence="17" id="KW-0560">Oxidoreductase</keyword>
<protein>
    <recommendedName>
        <fullName evidence="13">NADH-quinone oxidoreductase</fullName>
        <ecNumber evidence="13">7.1.1.-</ecNumber>
    </recommendedName>
</protein>
<dbReference type="NCBIfam" id="TIGR01973">
    <property type="entry name" value="NuoG"/>
    <property type="match status" value="1"/>
</dbReference>
<dbReference type="InterPro" id="IPR054351">
    <property type="entry name" value="NADH_UbQ_OxRdtase_ferredoxin"/>
</dbReference>
<keyword evidence="7 13" id="KW-1278">Translocase</keyword>
<dbReference type="GO" id="GO:0048038">
    <property type="term" value="F:quinone binding"/>
    <property type="evidence" value="ECO:0007669"/>
    <property type="project" value="UniProtKB-UniRule"/>
</dbReference>
<dbReference type="AlphaFoldDB" id="M7P120"/>
<dbReference type="SUPFAM" id="SSF50692">
    <property type="entry name" value="ADC-like"/>
    <property type="match status" value="1"/>
</dbReference>
<dbReference type="Pfam" id="PF13510">
    <property type="entry name" value="Fer2_4"/>
    <property type="match status" value="1"/>
</dbReference>
<dbReference type="Gene3D" id="3.30.70.20">
    <property type="match status" value="1"/>
</dbReference>
<evidence type="ECO:0000256" key="10">
    <source>
        <dbReference type="ARBA" id="ARBA00023027"/>
    </source>
</evidence>
<comment type="cofactor">
    <cofactor evidence="1 13">
        <name>[4Fe-4S] cluster</name>
        <dbReference type="ChEBI" id="CHEBI:49883"/>
    </cofactor>
</comment>
<comment type="similarity">
    <text evidence="2 13">Belongs to the complex I 75 kDa subunit family.</text>
</comment>
<evidence type="ECO:0000256" key="11">
    <source>
        <dbReference type="ARBA" id="ARBA00026021"/>
    </source>
</evidence>
<dbReference type="SMART" id="SM00929">
    <property type="entry name" value="NADH-G_4Fe-4S_3"/>
    <property type="match status" value="1"/>
</dbReference>
<dbReference type="EC" id="7.1.1.-" evidence="13"/>
<evidence type="ECO:0000313" key="18">
    <source>
        <dbReference type="Proteomes" id="UP000012019"/>
    </source>
</evidence>
<dbReference type="PROSITE" id="PS00641">
    <property type="entry name" value="COMPLEX1_75K_1"/>
    <property type="match status" value="1"/>
</dbReference>
<evidence type="ECO:0000256" key="6">
    <source>
        <dbReference type="ARBA" id="ARBA00022723"/>
    </source>
</evidence>
<evidence type="ECO:0000256" key="8">
    <source>
        <dbReference type="ARBA" id="ARBA00023004"/>
    </source>
</evidence>
<dbReference type="SUPFAM" id="SSF54292">
    <property type="entry name" value="2Fe-2S ferredoxin-like"/>
    <property type="match status" value="1"/>
</dbReference>
<keyword evidence="8 13" id="KW-0408">Iron</keyword>
<evidence type="ECO:0000256" key="7">
    <source>
        <dbReference type="ARBA" id="ARBA00022967"/>
    </source>
</evidence>
<dbReference type="Pfam" id="PF22151">
    <property type="entry name" value="Fer4_NDSU1"/>
    <property type="match status" value="1"/>
</dbReference>
<dbReference type="OrthoDB" id="9810782at2"/>
<dbReference type="Gene3D" id="3.40.50.740">
    <property type="match status" value="2"/>
</dbReference>
<keyword evidence="4 13" id="KW-0001">2Fe-2S</keyword>
<name>M7P120_9GAMM</name>
<dbReference type="InterPro" id="IPR010228">
    <property type="entry name" value="NADH_UbQ_OxRdtase_Gsu"/>
</dbReference>
<dbReference type="InterPro" id="IPR006963">
    <property type="entry name" value="Mopterin_OxRdtase_4Fe-4S_dom"/>
</dbReference>
<dbReference type="GO" id="GO:0046872">
    <property type="term" value="F:metal ion binding"/>
    <property type="evidence" value="ECO:0007669"/>
    <property type="project" value="UniProtKB-UniRule"/>
</dbReference>
<dbReference type="InterPro" id="IPR019574">
    <property type="entry name" value="NADH_UbQ_OxRdtase_Gsu_4Fe4S-bd"/>
</dbReference>
<dbReference type="GO" id="GO:0051537">
    <property type="term" value="F:2 iron, 2 sulfur cluster binding"/>
    <property type="evidence" value="ECO:0007669"/>
    <property type="project" value="UniProtKB-UniRule"/>
</dbReference>
<evidence type="ECO:0000313" key="17">
    <source>
        <dbReference type="EMBL" id="EMR13186.1"/>
    </source>
</evidence>
<dbReference type="PANTHER" id="PTHR43105">
    <property type="entry name" value="RESPIRATORY NITRATE REDUCTASE"/>
    <property type="match status" value="1"/>
</dbReference>
<evidence type="ECO:0000256" key="1">
    <source>
        <dbReference type="ARBA" id="ARBA00001966"/>
    </source>
</evidence>
<evidence type="ECO:0000259" key="16">
    <source>
        <dbReference type="PROSITE" id="PS51839"/>
    </source>
</evidence>
<dbReference type="Proteomes" id="UP000012019">
    <property type="component" value="Unassembled WGS sequence"/>
</dbReference>
<dbReference type="eggNOG" id="COG1034">
    <property type="taxonomic scope" value="Bacteria"/>
</dbReference>
<keyword evidence="10 13" id="KW-0520">NAD</keyword>
<dbReference type="Gene3D" id="2.40.40.20">
    <property type="match status" value="1"/>
</dbReference>
<evidence type="ECO:0000256" key="9">
    <source>
        <dbReference type="ARBA" id="ARBA00023014"/>
    </source>
</evidence>
<dbReference type="PROSITE" id="PS51669">
    <property type="entry name" value="4FE4S_MOW_BIS_MGD"/>
    <property type="match status" value="1"/>
</dbReference>
<dbReference type="CDD" id="cd00207">
    <property type="entry name" value="fer2"/>
    <property type="match status" value="1"/>
</dbReference>
<evidence type="ECO:0000256" key="13">
    <source>
        <dbReference type="RuleBase" id="RU003525"/>
    </source>
</evidence>
<dbReference type="PROSITE" id="PS00642">
    <property type="entry name" value="COMPLEX1_75K_2"/>
    <property type="match status" value="1"/>
</dbReference>
<dbReference type="RefSeq" id="WP_009726255.1">
    <property type="nucleotide sequence ID" value="NZ_APHR01000031.1"/>
</dbReference>
<dbReference type="PANTHER" id="PTHR43105:SF13">
    <property type="entry name" value="NADH-UBIQUINONE OXIDOREDUCTASE 75 KDA SUBUNIT, MITOCHONDRIAL"/>
    <property type="match status" value="1"/>
</dbReference>
<dbReference type="SUPFAM" id="SSF54862">
    <property type="entry name" value="4Fe-4S ferredoxins"/>
    <property type="match status" value="1"/>
</dbReference>
<dbReference type="FunFam" id="3.10.20.740:FF:000001">
    <property type="entry name" value="NADH-quinone oxidoreductase subunit G"/>
    <property type="match status" value="1"/>
</dbReference>
<dbReference type="Pfam" id="PF22117">
    <property type="entry name" value="Fer4_Nqo3"/>
    <property type="match status" value="1"/>
</dbReference>
<evidence type="ECO:0000259" key="15">
    <source>
        <dbReference type="PROSITE" id="PS51669"/>
    </source>
</evidence>
<dbReference type="FunFam" id="3.30.70.20:FF:000002">
    <property type="entry name" value="NADH-ubiquinone oxidoreductase 75 kDa subunit"/>
    <property type="match status" value="1"/>
</dbReference>
<comment type="function">
    <text evidence="13">NDH-1 shuttles electrons from NADH, via FMN and iron-sulfur (Fe-S) centers, to quinones in the respiratory chain. Couples the redox reaction to proton translocation (for every two electrons transferred, four hydrogen ions are translocated across the cytoplasmic membrane), and thus conserves the redox energy in a proton gradient.</text>
</comment>
<proteinExistence type="inferred from homology"/>